<dbReference type="InterPro" id="IPR010998">
    <property type="entry name" value="Integrase_recombinase_N"/>
</dbReference>
<dbReference type="Gene3D" id="1.10.150.130">
    <property type="match status" value="1"/>
</dbReference>
<dbReference type="InterPro" id="IPR050090">
    <property type="entry name" value="Tyrosine_recombinase_XerCD"/>
</dbReference>
<dbReference type="Pfam" id="PF13102">
    <property type="entry name" value="Phage_int_SAM_5"/>
    <property type="match status" value="1"/>
</dbReference>
<dbReference type="SUPFAM" id="SSF56349">
    <property type="entry name" value="DNA breaking-rejoining enzymes"/>
    <property type="match status" value="1"/>
</dbReference>
<evidence type="ECO:0000256" key="3">
    <source>
        <dbReference type="ARBA" id="ARBA00023172"/>
    </source>
</evidence>
<name>A0A3E1EUG2_9FLAO</name>
<dbReference type="GO" id="GO:0003677">
    <property type="term" value="F:DNA binding"/>
    <property type="evidence" value="ECO:0007669"/>
    <property type="project" value="UniProtKB-KW"/>
</dbReference>
<evidence type="ECO:0000313" key="5">
    <source>
        <dbReference type="EMBL" id="RFC53197.1"/>
    </source>
</evidence>
<dbReference type="PANTHER" id="PTHR30349:SF64">
    <property type="entry name" value="PROPHAGE INTEGRASE INTD-RELATED"/>
    <property type="match status" value="1"/>
</dbReference>
<evidence type="ECO:0000256" key="1">
    <source>
        <dbReference type="ARBA" id="ARBA00008857"/>
    </source>
</evidence>
<evidence type="ECO:0000259" key="4">
    <source>
        <dbReference type="PROSITE" id="PS51898"/>
    </source>
</evidence>
<dbReference type="RefSeq" id="WP_116881953.1">
    <property type="nucleotide sequence ID" value="NZ_QURB01000011.1"/>
</dbReference>
<protein>
    <submittedName>
        <fullName evidence="5">Site-specific integrase</fullName>
    </submittedName>
</protein>
<dbReference type="InterPro" id="IPR025269">
    <property type="entry name" value="SAM-like_dom"/>
</dbReference>
<dbReference type="GO" id="GO:0006310">
    <property type="term" value="P:DNA recombination"/>
    <property type="evidence" value="ECO:0007669"/>
    <property type="project" value="UniProtKB-KW"/>
</dbReference>
<dbReference type="PROSITE" id="PS51898">
    <property type="entry name" value="TYR_RECOMBINASE"/>
    <property type="match status" value="1"/>
</dbReference>
<comment type="similarity">
    <text evidence="1">Belongs to the 'phage' integrase family.</text>
</comment>
<keyword evidence="6" id="KW-1185">Reference proteome</keyword>
<dbReference type="Proteomes" id="UP000257127">
    <property type="component" value="Unassembled WGS sequence"/>
</dbReference>
<proteinExistence type="inferred from homology"/>
<comment type="caution">
    <text evidence="5">The sequence shown here is derived from an EMBL/GenBank/DDBJ whole genome shotgun (WGS) entry which is preliminary data.</text>
</comment>
<dbReference type="InterPro" id="IPR013762">
    <property type="entry name" value="Integrase-like_cat_sf"/>
</dbReference>
<organism evidence="5 6">
    <name type="scientific">Brumimicrobium aurantiacum</name>
    <dbReference type="NCBI Taxonomy" id="1737063"/>
    <lineage>
        <taxon>Bacteria</taxon>
        <taxon>Pseudomonadati</taxon>
        <taxon>Bacteroidota</taxon>
        <taxon>Flavobacteriia</taxon>
        <taxon>Flavobacteriales</taxon>
        <taxon>Crocinitomicaceae</taxon>
        <taxon>Brumimicrobium</taxon>
    </lineage>
</organism>
<dbReference type="AlphaFoldDB" id="A0A3E1EUG2"/>
<dbReference type="Pfam" id="PF17293">
    <property type="entry name" value="Arm-DNA-bind_5"/>
    <property type="match status" value="1"/>
</dbReference>
<evidence type="ECO:0000313" key="6">
    <source>
        <dbReference type="Proteomes" id="UP000257127"/>
    </source>
</evidence>
<dbReference type="InterPro" id="IPR002104">
    <property type="entry name" value="Integrase_catalytic"/>
</dbReference>
<evidence type="ECO:0000256" key="2">
    <source>
        <dbReference type="ARBA" id="ARBA00023125"/>
    </source>
</evidence>
<accession>A0A3E1EUG2</accession>
<reference evidence="5 6" key="1">
    <citation type="submission" date="2018-08" db="EMBL/GenBank/DDBJ databases">
        <title>The draft genome squence of Brumimicrobium sp. N62.</title>
        <authorList>
            <person name="Du Z.-J."/>
            <person name="Luo H.-R."/>
        </authorList>
    </citation>
    <scope>NUCLEOTIDE SEQUENCE [LARGE SCALE GENOMIC DNA]</scope>
    <source>
        <strain evidence="5 6">N62</strain>
    </source>
</reference>
<dbReference type="Gene3D" id="1.10.443.10">
    <property type="entry name" value="Intergrase catalytic core"/>
    <property type="match status" value="1"/>
</dbReference>
<dbReference type="PANTHER" id="PTHR30349">
    <property type="entry name" value="PHAGE INTEGRASE-RELATED"/>
    <property type="match status" value="1"/>
</dbReference>
<dbReference type="InterPro" id="IPR011010">
    <property type="entry name" value="DNA_brk_join_enz"/>
</dbReference>
<keyword evidence="3" id="KW-0233">DNA recombination</keyword>
<feature type="domain" description="Tyr recombinase" evidence="4">
    <location>
        <begin position="224"/>
        <end position="401"/>
    </location>
</feature>
<keyword evidence="2" id="KW-0238">DNA-binding</keyword>
<dbReference type="CDD" id="cd01185">
    <property type="entry name" value="INTN1_C_like"/>
    <property type="match status" value="1"/>
</dbReference>
<dbReference type="InterPro" id="IPR035386">
    <property type="entry name" value="Arm-DNA-bind_5"/>
</dbReference>
<dbReference type="GO" id="GO:0015074">
    <property type="term" value="P:DNA integration"/>
    <property type="evidence" value="ECO:0007669"/>
    <property type="project" value="InterPro"/>
</dbReference>
<dbReference type="EMBL" id="QURB01000011">
    <property type="protein sequence ID" value="RFC53197.1"/>
    <property type="molecule type" value="Genomic_DNA"/>
</dbReference>
<dbReference type="Pfam" id="PF00589">
    <property type="entry name" value="Phage_integrase"/>
    <property type="match status" value="1"/>
</dbReference>
<gene>
    <name evidence="5" type="ORF">DXU93_14100</name>
</gene>
<sequence length="425" mass="49472">MSRNQKFNVHFFLNKRRKKDGKTQLYIRIFIDQKRAEIATTYYVPISSWNENKREVKNSYAKATFINGYINRTINEITQIFIKESSQRDAISSVELKDIYLGKQNGEIQLKTILEAFNYHNTRMEEEVKIGKVVKKTHARYIITKNKVRSFMKKQYKVKDMPLPDLRLRFVTEFEHYLLTKENLQVNTAHKYIKNLKKIMNMAVGLDWIPSNPFNNFRCSYTPPKREVLTQEELNKLMSKKISIERLEEVRDVFIFCCYTGFSYSDIHNFEYDAVTTGIDGEAWLSTERQKTGTKESVPLLPVALEIINKYRENEHCISSNKLLPVNSNQCYNAYLKELADICGIEKRITSHIARHTFATTVTLANGVPIETVSKMLGHSSIRTTQVYAKVIEQKVSEDMLNLKDKLFGEKAEPPKKDNQKSITG</sequence>
<dbReference type="OrthoDB" id="1493636at2"/>